<evidence type="ECO:0000256" key="2">
    <source>
        <dbReference type="ARBA" id="ARBA00022797"/>
    </source>
</evidence>
<dbReference type="Pfam" id="PF06441">
    <property type="entry name" value="EHN"/>
    <property type="match status" value="1"/>
</dbReference>
<dbReference type="InterPro" id="IPR029058">
    <property type="entry name" value="AB_hydrolase_fold"/>
</dbReference>
<evidence type="ECO:0000259" key="4">
    <source>
        <dbReference type="Pfam" id="PF06441"/>
    </source>
</evidence>
<feature type="domain" description="Epoxide hydrolase N-terminal" evidence="4">
    <location>
        <begin position="5"/>
        <end position="109"/>
    </location>
</feature>
<evidence type="ECO:0000313" key="5">
    <source>
        <dbReference type="EMBL" id="GHH52484.1"/>
    </source>
</evidence>
<keyword evidence="6" id="KW-1185">Reference proteome</keyword>
<comment type="caution">
    <text evidence="5">The sequence shown here is derived from an EMBL/GenBank/DDBJ whole genome shotgun (WGS) entry which is preliminary data.</text>
</comment>
<dbReference type="RefSeq" id="WP_191303126.1">
    <property type="nucleotide sequence ID" value="NZ_BNAR01000012.1"/>
</dbReference>
<dbReference type="EMBL" id="BNAR01000012">
    <property type="protein sequence ID" value="GHH52484.1"/>
    <property type="molecule type" value="Genomic_DNA"/>
</dbReference>
<accession>A0ABQ3MLN0</accession>
<evidence type="ECO:0000256" key="1">
    <source>
        <dbReference type="ARBA" id="ARBA00010088"/>
    </source>
</evidence>
<dbReference type="PIRSF" id="PIRSF001112">
    <property type="entry name" value="Epoxide_hydrolase"/>
    <property type="match status" value="1"/>
</dbReference>
<protein>
    <submittedName>
        <fullName evidence="5">Epoxide hydrolase</fullName>
    </submittedName>
</protein>
<dbReference type="GO" id="GO:0016787">
    <property type="term" value="F:hydrolase activity"/>
    <property type="evidence" value="ECO:0007669"/>
    <property type="project" value="UniProtKB-KW"/>
</dbReference>
<organism evidence="5 6">
    <name type="scientific">Lentzea cavernae</name>
    <dbReference type="NCBI Taxonomy" id="2020703"/>
    <lineage>
        <taxon>Bacteria</taxon>
        <taxon>Bacillati</taxon>
        <taxon>Actinomycetota</taxon>
        <taxon>Actinomycetes</taxon>
        <taxon>Pseudonocardiales</taxon>
        <taxon>Pseudonocardiaceae</taxon>
        <taxon>Lentzea</taxon>
    </lineage>
</organism>
<dbReference type="InterPro" id="IPR010497">
    <property type="entry name" value="Epoxide_hydro_N"/>
</dbReference>
<dbReference type="Gene3D" id="3.40.50.1820">
    <property type="entry name" value="alpha/beta hydrolase"/>
    <property type="match status" value="1"/>
</dbReference>
<sequence>MSAEVTPFRVETPQEALDDLRDRLARTRWPEPETVGDWSQGVPISYAKDLCDYWLHKYDWRATEARLNSFPQYRTDFDGLGIHFIHVRSKHEHAMPLLITHGWPGSVVEQLDVIDALADPDDPADAFHVVVPSLPGYGFSERPVSTGWDIPRIADAWAELMTRLGYDEFAAHGGDWGSYTTSTLAIRHPERLTGIHLTMPVAPKPDEPVELDAADQARLGVAYSMWQNGSGYAAIQSTRPQTLGYGLADSPAAQAAWVAEKFWEWADHDGDLDQAIPRDRLLDSITGHWLAGTGASSARLYWESYQKVPTDQVHVPTGCSIFPKNSWVPRAWCERRFTDLRYWRDLDEGGHFPAIEQPGVLIDELREFFRGLR</sequence>
<dbReference type="PRINTS" id="PR00412">
    <property type="entry name" value="EPOXHYDRLASE"/>
</dbReference>
<gene>
    <name evidence="5" type="ORF">GCM10017774_64460</name>
</gene>
<proteinExistence type="inferred from homology"/>
<evidence type="ECO:0000313" key="6">
    <source>
        <dbReference type="Proteomes" id="UP000605568"/>
    </source>
</evidence>
<comment type="similarity">
    <text evidence="1">Belongs to the peptidase S33 family.</text>
</comment>
<keyword evidence="2" id="KW-0058">Aromatic hydrocarbons catabolism</keyword>
<evidence type="ECO:0000256" key="3">
    <source>
        <dbReference type="ARBA" id="ARBA00022801"/>
    </source>
</evidence>
<dbReference type="Proteomes" id="UP000605568">
    <property type="component" value="Unassembled WGS sequence"/>
</dbReference>
<keyword evidence="3 5" id="KW-0378">Hydrolase</keyword>
<name>A0ABQ3MLN0_9PSEU</name>
<reference evidence="6" key="1">
    <citation type="journal article" date="2019" name="Int. J. Syst. Evol. Microbiol.">
        <title>The Global Catalogue of Microorganisms (GCM) 10K type strain sequencing project: providing services to taxonomists for standard genome sequencing and annotation.</title>
        <authorList>
            <consortium name="The Broad Institute Genomics Platform"/>
            <consortium name="The Broad Institute Genome Sequencing Center for Infectious Disease"/>
            <person name="Wu L."/>
            <person name="Ma J."/>
        </authorList>
    </citation>
    <scope>NUCLEOTIDE SEQUENCE [LARGE SCALE GENOMIC DNA]</scope>
    <source>
        <strain evidence="6">CGMCC 4.7367</strain>
    </source>
</reference>
<dbReference type="PANTHER" id="PTHR21661">
    <property type="entry name" value="EPOXIDE HYDROLASE 1-RELATED"/>
    <property type="match status" value="1"/>
</dbReference>
<dbReference type="InterPro" id="IPR016292">
    <property type="entry name" value="Epoxide_hydrolase"/>
</dbReference>
<dbReference type="SUPFAM" id="SSF53474">
    <property type="entry name" value="alpha/beta-Hydrolases"/>
    <property type="match status" value="1"/>
</dbReference>
<dbReference type="InterPro" id="IPR000639">
    <property type="entry name" value="Epox_hydrolase-like"/>
</dbReference>
<dbReference type="PANTHER" id="PTHR21661:SF35">
    <property type="entry name" value="EPOXIDE HYDROLASE"/>
    <property type="match status" value="1"/>
</dbReference>